<evidence type="ECO:0008006" key="3">
    <source>
        <dbReference type="Google" id="ProtNLM"/>
    </source>
</evidence>
<name>A0A3D9BTY6_9FLAO</name>
<proteinExistence type="predicted"/>
<evidence type="ECO:0000313" key="1">
    <source>
        <dbReference type="EMBL" id="REC56985.1"/>
    </source>
</evidence>
<dbReference type="PROSITE" id="PS51257">
    <property type="entry name" value="PROKAR_LIPOPROTEIN"/>
    <property type="match status" value="1"/>
</dbReference>
<sequence length="129" mass="14778">MKTLLLLLTLIFFTSCTDERESEHFQPQHQIMVNFEAKKGSEGGNNLQLANDNETNIVEKIIRNQELPENINYQTVCSGSNDKGLQFAYIEIKGELKGLFLAVFDENRLMVFRIESFSGNCLLKWVSEV</sequence>
<dbReference type="Proteomes" id="UP000256512">
    <property type="component" value="Unassembled WGS sequence"/>
</dbReference>
<reference evidence="1 2" key="1">
    <citation type="journal article" date="2006" name="Int. J. Syst. Evol. Microbiol.">
        <title>Chryseobacterium piscium sp. nov., isolated from fish of the South Atlantic Ocean off South Africa.</title>
        <authorList>
            <person name="de Beer H."/>
            <person name="Hugo C.J."/>
            <person name="Jooste P.J."/>
            <person name="Vancanneyt M."/>
            <person name="Coenye T."/>
            <person name="Vandamme P."/>
        </authorList>
    </citation>
    <scope>NUCLEOTIDE SEQUENCE [LARGE SCALE GENOMIC DNA]</scope>
    <source>
        <strain evidence="1 2">CCUG 51923</strain>
    </source>
</reference>
<dbReference type="EMBL" id="QNVS01000003">
    <property type="protein sequence ID" value="REC56985.1"/>
    <property type="molecule type" value="Genomic_DNA"/>
</dbReference>
<dbReference type="RefSeq" id="WP_115948883.1">
    <property type="nucleotide sequence ID" value="NZ_QNVS01000003.1"/>
</dbReference>
<keyword evidence="2" id="KW-1185">Reference proteome</keyword>
<dbReference type="AlphaFoldDB" id="A0A3D9BTY6"/>
<comment type="caution">
    <text evidence="1">The sequence shown here is derived from an EMBL/GenBank/DDBJ whole genome shotgun (WGS) entry which is preliminary data.</text>
</comment>
<protein>
    <recommendedName>
        <fullName evidence="3">Lipoprotein</fullName>
    </recommendedName>
</protein>
<evidence type="ECO:0000313" key="2">
    <source>
        <dbReference type="Proteomes" id="UP000256512"/>
    </source>
</evidence>
<organism evidence="1 2">
    <name type="scientific">Chryseobacterium piscium</name>
    <dbReference type="NCBI Taxonomy" id="333702"/>
    <lineage>
        <taxon>Bacteria</taxon>
        <taxon>Pseudomonadati</taxon>
        <taxon>Bacteroidota</taxon>
        <taxon>Flavobacteriia</taxon>
        <taxon>Flavobacteriales</taxon>
        <taxon>Weeksellaceae</taxon>
        <taxon>Chryseobacterium group</taxon>
        <taxon>Chryseobacterium</taxon>
    </lineage>
</organism>
<gene>
    <name evidence="1" type="ORF">DRF62_02165</name>
</gene>
<accession>A0A3D9BTY6</accession>